<dbReference type="InterPro" id="IPR012675">
    <property type="entry name" value="Beta-grasp_dom_sf"/>
</dbReference>
<gene>
    <name evidence="1" type="ORF">KC729_19485</name>
</gene>
<name>A0A956M4V7_UNCEI</name>
<dbReference type="AlphaFoldDB" id="A0A956M4V7"/>
<proteinExistence type="predicted"/>
<evidence type="ECO:0008006" key="3">
    <source>
        <dbReference type="Google" id="ProtNLM"/>
    </source>
</evidence>
<comment type="caution">
    <text evidence="1">The sequence shown here is derived from an EMBL/GenBank/DDBJ whole genome shotgun (WGS) entry which is preliminary data.</text>
</comment>
<sequence>MRIALAGRPGSGKSTLFDLVAGAGHPGSGLRIAHVEVPDPRVQALSTAFKPRKTTHARLELQDLEQRSGPAYPTLSPERREMLGKCDLVLLMIDLFSVGPEDWSRESTQQIQSIR</sequence>
<dbReference type="InterPro" id="IPR027417">
    <property type="entry name" value="P-loop_NTPase"/>
</dbReference>
<evidence type="ECO:0000313" key="2">
    <source>
        <dbReference type="Proteomes" id="UP000697710"/>
    </source>
</evidence>
<reference evidence="1" key="1">
    <citation type="submission" date="2020-04" db="EMBL/GenBank/DDBJ databases">
        <authorList>
            <person name="Zhang T."/>
        </authorList>
    </citation>
    <scope>NUCLEOTIDE SEQUENCE</scope>
    <source>
        <strain evidence="1">HKST-UBA01</strain>
    </source>
</reference>
<dbReference type="Proteomes" id="UP000697710">
    <property type="component" value="Unassembled WGS sequence"/>
</dbReference>
<reference evidence="1" key="2">
    <citation type="journal article" date="2021" name="Microbiome">
        <title>Successional dynamics and alternative stable states in a saline activated sludge microbial community over 9 years.</title>
        <authorList>
            <person name="Wang Y."/>
            <person name="Ye J."/>
            <person name="Ju F."/>
            <person name="Liu L."/>
            <person name="Boyd J.A."/>
            <person name="Deng Y."/>
            <person name="Parks D.H."/>
            <person name="Jiang X."/>
            <person name="Yin X."/>
            <person name="Woodcroft B.J."/>
            <person name="Tyson G.W."/>
            <person name="Hugenholtz P."/>
            <person name="Polz M.F."/>
            <person name="Zhang T."/>
        </authorList>
    </citation>
    <scope>NUCLEOTIDE SEQUENCE</scope>
    <source>
        <strain evidence="1">HKST-UBA01</strain>
    </source>
</reference>
<dbReference type="EMBL" id="JAGQHR010000880">
    <property type="protein sequence ID" value="MCA9729876.1"/>
    <property type="molecule type" value="Genomic_DNA"/>
</dbReference>
<dbReference type="SUPFAM" id="SSF52540">
    <property type="entry name" value="P-loop containing nucleoside triphosphate hydrolases"/>
    <property type="match status" value="1"/>
</dbReference>
<organism evidence="1 2">
    <name type="scientific">Eiseniibacteriota bacterium</name>
    <dbReference type="NCBI Taxonomy" id="2212470"/>
    <lineage>
        <taxon>Bacteria</taxon>
        <taxon>Candidatus Eiseniibacteriota</taxon>
    </lineage>
</organism>
<evidence type="ECO:0000313" key="1">
    <source>
        <dbReference type="EMBL" id="MCA9729876.1"/>
    </source>
</evidence>
<dbReference type="Gene3D" id="3.40.50.300">
    <property type="entry name" value="P-loop containing nucleotide triphosphate hydrolases"/>
    <property type="match status" value="1"/>
</dbReference>
<feature type="non-terminal residue" evidence="1">
    <location>
        <position position="115"/>
    </location>
</feature>
<protein>
    <recommendedName>
        <fullName evidence="3">G domain-containing protein</fullName>
    </recommendedName>
</protein>
<accession>A0A956M4V7</accession>
<dbReference type="Gene3D" id="3.10.20.30">
    <property type="match status" value="1"/>
</dbReference>